<reference evidence="1" key="1">
    <citation type="submission" date="2022-04" db="EMBL/GenBank/DDBJ databases">
        <title>Carnegiea gigantea Genome sequencing and assembly v2.</title>
        <authorList>
            <person name="Copetti D."/>
            <person name="Sanderson M.J."/>
            <person name="Burquez A."/>
            <person name="Wojciechowski M.F."/>
        </authorList>
    </citation>
    <scope>NUCLEOTIDE SEQUENCE</scope>
    <source>
        <strain evidence="1">SGP5-SGP5p</strain>
        <tissue evidence="1">Aerial part</tissue>
    </source>
</reference>
<accession>A0A9Q1JTA4</accession>
<protein>
    <submittedName>
        <fullName evidence="1">Uncharacterized protein</fullName>
    </submittedName>
</protein>
<dbReference type="Proteomes" id="UP001153076">
    <property type="component" value="Unassembled WGS sequence"/>
</dbReference>
<name>A0A9Q1JTA4_9CARY</name>
<dbReference type="AlphaFoldDB" id="A0A9Q1JTA4"/>
<comment type="caution">
    <text evidence="1">The sequence shown here is derived from an EMBL/GenBank/DDBJ whole genome shotgun (WGS) entry which is preliminary data.</text>
</comment>
<proteinExistence type="predicted"/>
<sequence length="234" mass="26982">MVDKFYKEETMEKNSKETCVIYISNMCYREVEFRGTRCRDRWFPIAINSTIVAGVPMRVWKGKTIDRIDNQTIIHKGEANLQEELARMTRENQEHTEPSVSTHGPLLAPQPPCPKCGNEREHPLVWLNDPIKAMSLRHYQRRTPADYTPSTFDLGIPLSPERRIPTAISSPTYNDEQVCLGDSEGQCTSMHPIVDIHSTECSRRKIMVDTMVKMKYPKSQKAIEELYEFNAQCS</sequence>
<keyword evidence="2" id="KW-1185">Reference proteome</keyword>
<evidence type="ECO:0000313" key="2">
    <source>
        <dbReference type="Proteomes" id="UP001153076"/>
    </source>
</evidence>
<evidence type="ECO:0000313" key="1">
    <source>
        <dbReference type="EMBL" id="KAJ8430472.1"/>
    </source>
</evidence>
<dbReference type="EMBL" id="JAKOGI010000793">
    <property type="protein sequence ID" value="KAJ8430472.1"/>
    <property type="molecule type" value="Genomic_DNA"/>
</dbReference>
<gene>
    <name evidence="1" type="ORF">Cgig2_003054</name>
</gene>
<organism evidence="1 2">
    <name type="scientific">Carnegiea gigantea</name>
    <dbReference type="NCBI Taxonomy" id="171969"/>
    <lineage>
        <taxon>Eukaryota</taxon>
        <taxon>Viridiplantae</taxon>
        <taxon>Streptophyta</taxon>
        <taxon>Embryophyta</taxon>
        <taxon>Tracheophyta</taxon>
        <taxon>Spermatophyta</taxon>
        <taxon>Magnoliopsida</taxon>
        <taxon>eudicotyledons</taxon>
        <taxon>Gunneridae</taxon>
        <taxon>Pentapetalae</taxon>
        <taxon>Caryophyllales</taxon>
        <taxon>Cactineae</taxon>
        <taxon>Cactaceae</taxon>
        <taxon>Cactoideae</taxon>
        <taxon>Echinocereeae</taxon>
        <taxon>Carnegiea</taxon>
    </lineage>
</organism>